<dbReference type="Proteomes" id="UP001358586">
    <property type="component" value="Chromosome 6"/>
</dbReference>
<sequence length="122" mass="14067">MVEDQKQWNATTQRTLQDIVRQLMVISAQLGATATTSCDGEDIREIMANQGKTKMIAESDVVFPFSPKPVQVELPLFNGIDPEQWLASTNDFFEFYSIEDHHRVTMKSFKIEGTAKKWFHWI</sequence>
<keyword evidence="2" id="KW-1185">Reference proteome</keyword>
<dbReference type="EMBL" id="JARKNE010000006">
    <property type="protein sequence ID" value="KAK5824986.1"/>
    <property type="molecule type" value="Genomic_DNA"/>
</dbReference>
<name>A0ABR0PKN1_GOSAR</name>
<evidence type="ECO:0008006" key="3">
    <source>
        <dbReference type="Google" id="ProtNLM"/>
    </source>
</evidence>
<comment type="caution">
    <text evidence="1">The sequence shown here is derived from an EMBL/GenBank/DDBJ whole genome shotgun (WGS) entry which is preliminary data.</text>
</comment>
<evidence type="ECO:0000313" key="1">
    <source>
        <dbReference type="EMBL" id="KAK5824986.1"/>
    </source>
</evidence>
<protein>
    <recommendedName>
        <fullName evidence="3">Retrotransposon gag domain-containing protein</fullName>
    </recommendedName>
</protein>
<reference evidence="1 2" key="1">
    <citation type="submission" date="2023-03" db="EMBL/GenBank/DDBJ databases">
        <title>WGS of Gossypium arboreum.</title>
        <authorList>
            <person name="Yu D."/>
        </authorList>
    </citation>
    <scope>NUCLEOTIDE SEQUENCE [LARGE SCALE GENOMIC DNA]</scope>
    <source>
        <tissue evidence="1">Leaf</tissue>
    </source>
</reference>
<gene>
    <name evidence="1" type="ORF">PVK06_019786</name>
</gene>
<organism evidence="1 2">
    <name type="scientific">Gossypium arboreum</name>
    <name type="common">Tree cotton</name>
    <name type="synonym">Gossypium nanking</name>
    <dbReference type="NCBI Taxonomy" id="29729"/>
    <lineage>
        <taxon>Eukaryota</taxon>
        <taxon>Viridiplantae</taxon>
        <taxon>Streptophyta</taxon>
        <taxon>Embryophyta</taxon>
        <taxon>Tracheophyta</taxon>
        <taxon>Spermatophyta</taxon>
        <taxon>Magnoliopsida</taxon>
        <taxon>eudicotyledons</taxon>
        <taxon>Gunneridae</taxon>
        <taxon>Pentapetalae</taxon>
        <taxon>rosids</taxon>
        <taxon>malvids</taxon>
        <taxon>Malvales</taxon>
        <taxon>Malvaceae</taxon>
        <taxon>Malvoideae</taxon>
        <taxon>Gossypium</taxon>
    </lineage>
</organism>
<evidence type="ECO:0000313" key="2">
    <source>
        <dbReference type="Proteomes" id="UP001358586"/>
    </source>
</evidence>
<accession>A0ABR0PKN1</accession>
<proteinExistence type="predicted"/>